<dbReference type="SUPFAM" id="SSF52091">
    <property type="entry name" value="SpoIIaa-like"/>
    <property type="match status" value="1"/>
</dbReference>
<dbReference type="PROSITE" id="PS50801">
    <property type="entry name" value="STAS"/>
    <property type="match status" value="1"/>
</dbReference>
<protein>
    <recommendedName>
        <fullName evidence="1">STAS domain-containing protein</fullName>
    </recommendedName>
</protein>
<organism evidence="2 3">
    <name type="scientific">Candidatus Photodesmus katoptron Akat1</name>
    <dbReference type="NCBI Taxonomy" id="1236703"/>
    <lineage>
        <taxon>Bacteria</taxon>
        <taxon>Pseudomonadati</taxon>
        <taxon>Pseudomonadota</taxon>
        <taxon>Gammaproteobacteria</taxon>
        <taxon>Vibrionales</taxon>
        <taxon>Vibrionaceae</taxon>
        <taxon>Candidatus Photodesmus</taxon>
    </lineage>
</organism>
<feature type="domain" description="STAS" evidence="1">
    <location>
        <begin position="15"/>
        <end position="83"/>
    </location>
</feature>
<dbReference type="Gene3D" id="3.30.750.24">
    <property type="entry name" value="STAS domain"/>
    <property type="match status" value="1"/>
</dbReference>
<dbReference type="InterPro" id="IPR036513">
    <property type="entry name" value="STAS_dom_sf"/>
</dbReference>
<proteinExistence type="predicted"/>
<dbReference type="Proteomes" id="UP000053688">
    <property type="component" value="Unassembled WGS sequence"/>
</dbReference>
<dbReference type="eggNOG" id="COG3113">
    <property type="taxonomic scope" value="Bacteria"/>
</dbReference>
<comment type="caution">
    <text evidence="2">The sequence shown here is derived from an EMBL/GenBank/DDBJ whole genome shotgun (WGS) entry which is preliminary data.</text>
</comment>
<evidence type="ECO:0000259" key="1">
    <source>
        <dbReference type="PROSITE" id="PS50801"/>
    </source>
</evidence>
<keyword evidence="3" id="KW-1185">Reference proteome</keyword>
<dbReference type="AlphaFoldDB" id="S3DHU5"/>
<accession>S3DHU5</accession>
<evidence type="ECO:0000313" key="3">
    <source>
        <dbReference type="Proteomes" id="UP000053688"/>
    </source>
</evidence>
<name>S3DHU5_9GAMM</name>
<reference evidence="2 3" key="1">
    <citation type="journal article" date="2014" name="Environ. Microbiol.">
        <title>Genomic signatures of obligate host dependence in the luminous bacterial symbiont of a vertebrate.</title>
        <authorList>
            <person name="Hendry T.A."/>
            <person name="de Wet J.R."/>
            <person name="Dunlap P.V."/>
        </authorList>
    </citation>
    <scope>NUCLEOTIDE SEQUENCE [LARGE SCALE GENOMIC DNA]</scope>
    <source>
        <strain evidence="2 3">Akat1</strain>
    </source>
</reference>
<dbReference type="InterPro" id="IPR002645">
    <property type="entry name" value="STAS_dom"/>
</dbReference>
<dbReference type="EMBL" id="AMSD01000002">
    <property type="protein sequence ID" value="EPE37250.1"/>
    <property type="molecule type" value="Genomic_DNA"/>
</dbReference>
<evidence type="ECO:0000313" key="2">
    <source>
        <dbReference type="EMBL" id="EPE37250.1"/>
    </source>
</evidence>
<dbReference type="STRING" id="28176.CF66_7032"/>
<gene>
    <name evidence="2" type="ORF">O1U_0550</name>
</gene>
<sequence>MTSHPQWRQFSNSYIKLLGILDHDTVPSLWYFIKSWNFQVENLEISLEQVAKIDSTGMVMLLHLIKHAKKKTVIYCLVLFLNS</sequence>